<dbReference type="EMBL" id="JABEYC010000424">
    <property type="protein sequence ID" value="KAF4977655.1"/>
    <property type="molecule type" value="Genomic_DNA"/>
</dbReference>
<evidence type="ECO:0000256" key="1">
    <source>
        <dbReference type="SAM" id="MobiDB-lite"/>
    </source>
</evidence>
<gene>
    <name evidence="2" type="ORF">FZEAL_5845</name>
</gene>
<protein>
    <submittedName>
        <fullName evidence="2">Uncharacterized protein</fullName>
    </submittedName>
</protein>
<feature type="compositionally biased region" description="Basic residues" evidence="1">
    <location>
        <begin position="18"/>
        <end position="30"/>
    </location>
</feature>
<comment type="caution">
    <text evidence="2">The sequence shown here is derived from an EMBL/GenBank/DDBJ whole genome shotgun (WGS) entry which is preliminary data.</text>
</comment>
<keyword evidence="3" id="KW-1185">Reference proteome</keyword>
<dbReference type="AlphaFoldDB" id="A0A8H4UIW7"/>
<reference evidence="2" key="2">
    <citation type="submission" date="2020-05" db="EMBL/GenBank/DDBJ databases">
        <authorList>
            <person name="Kim H.-S."/>
            <person name="Proctor R.H."/>
            <person name="Brown D.W."/>
        </authorList>
    </citation>
    <scope>NUCLEOTIDE SEQUENCE</scope>
    <source>
        <strain evidence="2">NRRL 22465</strain>
    </source>
</reference>
<dbReference type="Proteomes" id="UP000635477">
    <property type="component" value="Unassembled WGS sequence"/>
</dbReference>
<name>A0A8H4UIW7_9HYPO</name>
<sequence length="526" mass="59827">MLLPLFAGPDPQPETRSKPRPRKTASRKPAPKQFEFVSSDPAGKPALGTRKFIRSHVMRGKNTKRRAASTQVILLNETAPDAHQQVEDTEIIAISSSRGELHPTDEYFKAMQQYRAWIQSPSRIAPVNAPPDLSLFNFATPLDGNSRYLIFRFLTSLKETTYPAEWCFDPDRTKVCWFRWLLQDATYLHSVLFMVSAFQDLLARRSSGEGDDIELGEFRFSPETHRHLRKTIHLLQDKIQDGQRQLEDTTASAIIALAMMADTVGDAQAFEAHSKGLRDIIKMRGGLQGFKHNRQVQIKLCRVDLGWSIKNGCRPEIWKGDVSWEPLFENVLHMSAPTLEAPSSDFLATTASWDYRLLNVFKDLRDFSGLANQLMTGREKLRPEHFQEMMLSIQYRLLLLDYTIDANPLHEAIRLGLLAFEATLFIKLPGCKFKSAQFAEQIRDAIEAVPVDGETVANIKLWLLLIGSIMVFEGSESWLVQSIQSLVGRQTWAEVRKRVKQIVWVDSVHDIPGRKAFEATLRGHVE</sequence>
<feature type="region of interest" description="Disordered" evidence="1">
    <location>
        <begin position="1"/>
        <end position="47"/>
    </location>
</feature>
<accession>A0A8H4UIW7</accession>
<dbReference type="PANTHER" id="PTHR37540">
    <property type="entry name" value="TRANSCRIPTION FACTOR (ACR-2), PUTATIVE-RELATED-RELATED"/>
    <property type="match status" value="1"/>
</dbReference>
<dbReference type="OrthoDB" id="4158087at2759"/>
<evidence type="ECO:0000313" key="2">
    <source>
        <dbReference type="EMBL" id="KAF4977655.1"/>
    </source>
</evidence>
<evidence type="ECO:0000313" key="3">
    <source>
        <dbReference type="Proteomes" id="UP000635477"/>
    </source>
</evidence>
<organism evidence="2 3">
    <name type="scientific">Fusarium zealandicum</name>
    <dbReference type="NCBI Taxonomy" id="1053134"/>
    <lineage>
        <taxon>Eukaryota</taxon>
        <taxon>Fungi</taxon>
        <taxon>Dikarya</taxon>
        <taxon>Ascomycota</taxon>
        <taxon>Pezizomycotina</taxon>
        <taxon>Sordariomycetes</taxon>
        <taxon>Hypocreomycetidae</taxon>
        <taxon>Hypocreales</taxon>
        <taxon>Nectriaceae</taxon>
        <taxon>Fusarium</taxon>
        <taxon>Fusarium staphyleae species complex</taxon>
    </lineage>
</organism>
<proteinExistence type="predicted"/>
<reference evidence="2" key="1">
    <citation type="journal article" date="2020" name="BMC Genomics">
        <title>Correction to: Identification and distribution of gene clusters required for synthesis of sphingolipid metabolism inhibitors in diverse species of the filamentous fungus Fusarium.</title>
        <authorList>
            <person name="Kim H.S."/>
            <person name="Lohmar J.M."/>
            <person name="Busman M."/>
            <person name="Brown D.W."/>
            <person name="Naumann T.A."/>
            <person name="Divon H.H."/>
            <person name="Lysoe E."/>
            <person name="Uhlig S."/>
            <person name="Proctor R.H."/>
        </authorList>
    </citation>
    <scope>NUCLEOTIDE SEQUENCE</scope>
    <source>
        <strain evidence="2">NRRL 22465</strain>
    </source>
</reference>